<dbReference type="PANTHER" id="PTHR30185">
    <property type="entry name" value="CRYPTIC BETA-GLUCOSIDE BGL OPERON ANTITERMINATOR"/>
    <property type="match status" value="1"/>
</dbReference>
<dbReference type="Gene3D" id="1.10.10.10">
    <property type="entry name" value="Winged helix-like DNA-binding domain superfamily/Winged helix DNA-binding domain"/>
    <property type="match status" value="2"/>
</dbReference>
<dbReference type="Proteomes" id="UP000252797">
    <property type="component" value="Unassembled WGS sequence"/>
</dbReference>
<sequence>MIRLLEENYRKMEQIIRVLSISDQWMTKKELAKEIGSSESTFIRYIEEIKIRWGTKVTIETSRKLGYRIEHFNAAIYLDVLMDMAQSSTNSQLLHEIIMNPGQTIEYYCETLSISRSSFTRKLKRCNEILESYLLKIIVDQGFQLTSQKSEIQLRIFVTFFFLNFYGRHELPYTIDKAVVKDIMERNHCQISLCGQGSTYEQSFYIMYFMVHLMRETQGFYLDHMPSKDLRNMHELKNKDYLLLKKELTNLNYDSYEKVIDYFTRSIFQQFSFSEQKDIRDKIQRNLQICVFSKTAEWDSDNLDFIVHLLTNIYFFSRLFPFDTTHLTYRATFFAEQIRVRHTPLYARLRAELQFFSTLLDTDFLNYLSSYVFWMLVINPDANQSLVTKRILVVSDLGIQHSRYVESYVSDVLAVHRVRSITDAITDEQLKSFDLTNYDLVVSNQPITNTQVPSLLIDDSISFSDEDDLINLFGL</sequence>
<dbReference type="EMBL" id="LEPB01000004">
    <property type="protein sequence ID" value="RCA10612.1"/>
    <property type="molecule type" value="Genomic_DNA"/>
</dbReference>
<feature type="domain" description="Mga helix-turn-helix" evidence="3">
    <location>
        <begin position="80"/>
        <end position="162"/>
    </location>
</feature>
<dbReference type="PANTHER" id="PTHR30185:SF13">
    <property type="entry name" value="LICABCH OPERON REGULATOR-RELATED"/>
    <property type="match status" value="1"/>
</dbReference>
<keyword evidence="2" id="KW-0804">Transcription</keyword>
<dbReference type="InterPro" id="IPR050661">
    <property type="entry name" value="BglG_antiterminators"/>
</dbReference>
<comment type="caution">
    <text evidence="4">The sequence shown here is derived from an EMBL/GenBank/DDBJ whole genome shotgun (WGS) entry which is preliminary data.</text>
</comment>
<keyword evidence="1" id="KW-0805">Transcription regulation</keyword>
<evidence type="ECO:0000256" key="2">
    <source>
        <dbReference type="ARBA" id="ARBA00023163"/>
    </source>
</evidence>
<dbReference type="InterPro" id="IPR036388">
    <property type="entry name" value="WH-like_DNA-bd_sf"/>
</dbReference>
<dbReference type="Pfam" id="PF05043">
    <property type="entry name" value="Mga"/>
    <property type="match status" value="1"/>
</dbReference>
<gene>
    <name evidence="4" type="ORF">EA71_01364</name>
</gene>
<accession>A0A367CE07</accession>
<evidence type="ECO:0000313" key="4">
    <source>
        <dbReference type="EMBL" id="RCA10612.1"/>
    </source>
</evidence>
<dbReference type="AlphaFoldDB" id="A0A367CE07"/>
<evidence type="ECO:0000313" key="5">
    <source>
        <dbReference type="Proteomes" id="UP000252797"/>
    </source>
</evidence>
<protein>
    <submittedName>
        <fullName evidence="4">M protein trans-acting positive regulator</fullName>
    </submittedName>
</protein>
<organism evidence="4 5">
    <name type="scientific">Enterococcus durans</name>
    <dbReference type="NCBI Taxonomy" id="53345"/>
    <lineage>
        <taxon>Bacteria</taxon>
        <taxon>Bacillati</taxon>
        <taxon>Bacillota</taxon>
        <taxon>Bacilli</taxon>
        <taxon>Lactobacillales</taxon>
        <taxon>Enterococcaceae</taxon>
        <taxon>Enterococcus</taxon>
    </lineage>
</organism>
<proteinExistence type="predicted"/>
<evidence type="ECO:0000256" key="1">
    <source>
        <dbReference type="ARBA" id="ARBA00023015"/>
    </source>
</evidence>
<dbReference type="STRING" id="53345.LIU_08140"/>
<reference evidence="4 5" key="1">
    <citation type="submission" date="2015-06" db="EMBL/GenBank/DDBJ databases">
        <title>The Genome Sequence of Enterococcus durans 4EA1.</title>
        <authorList>
            <consortium name="The Broad Institute Genomics Platform"/>
            <consortium name="The Broad Institute Genome Sequencing Center for Infectious Disease"/>
            <person name="Earl A.M."/>
            <person name="Van Tyne D."/>
            <person name="Lebreton F."/>
            <person name="Saavedra J.T."/>
            <person name="Gilmore M.S."/>
            <person name="Manson Mcguire A."/>
            <person name="Clock S."/>
            <person name="Crupain M."/>
            <person name="Rangan U."/>
            <person name="Young S."/>
            <person name="Abouelleil A."/>
            <person name="Cao P."/>
            <person name="Chapman S.B."/>
            <person name="Griggs A."/>
            <person name="Priest M."/>
            <person name="Shea T."/>
            <person name="Wortman J."/>
            <person name="Nusbaum C."/>
            <person name="Birren B."/>
        </authorList>
    </citation>
    <scope>NUCLEOTIDE SEQUENCE [LARGE SCALE GENOMIC DNA]</scope>
    <source>
        <strain evidence="4 5">4EA1</strain>
    </source>
</reference>
<dbReference type="InterPro" id="IPR007737">
    <property type="entry name" value="Mga_HTH"/>
</dbReference>
<evidence type="ECO:0000259" key="3">
    <source>
        <dbReference type="Pfam" id="PF05043"/>
    </source>
</evidence>
<name>A0A367CE07_9ENTE</name>
<dbReference type="RefSeq" id="WP_113845583.1">
    <property type="nucleotide sequence ID" value="NZ_JBHKAW010000001.1"/>
</dbReference>